<keyword evidence="2" id="KW-1185">Reference proteome</keyword>
<reference evidence="1 2" key="1">
    <citation type="journal article" date="2023" name="Nucleic Acids Res.">
        <title>The hologenome of Daphnia magna reveals possible DNA methylation and microbiome-mediated evolution of the host genome.</title>
        <authorList>
            <person name="Chaturvedi A."/>
            <person name="Li X."/>
            <person name="Dhandapani V."/>
            <person name="Marshall H."/>
            <person name="Kissane S."/>
            <person name="Cuenca-Cambronero M."/>
            <person name="Asole G."/>
            <person name="Calvet F."/>
            <person name="Ruiz-Romero M."/>
            <person name="Marangio P."/>
            <person name="Guigo R."/>
            <person name="Rago D."/>
            <person name="Mirbahai L."/>
            <person name="Eastwood N."/>
            <person name="Colbourne J.K."/>
            <person name="Zhou J."/>
            <person name="Mallon E."/>
            <person name="Orsini L."/>
        </authorList>
    </citation>
    <scope>NUCLEOTIDE SEQUENCE [LARGE SCALE GENOMIC DNA]</scope>
    <source>
        <strain evidence="1">LRV0_1</strain>
    </source>
</reference>
<comment type="caution">
    <text evidence="1">The sequence shown here is derived from an EMBL/GenBank/DDBJ whole genome shotgun (WGS) entry which is preliminary data.</text>
</comment>
<name>A0ABQ9Z491_9CRUS</name>
<gene>
    <name evidence="1" type="ORF">OUZ56_012856</name>
</gene>
<accession>A0ABQ9Z491</accession>
<proteinExistence type="predicted"/>
<sequence length="157" mass="17721">MEAKRLKNEVSQKLKEEQHKLRKLSKMRKTAWKTVTSDYFLIVDNVLEGMLRLIRVVSAPSECPKICLWNSRRTAQNRPSRQTVRGPPILDHNKTTALTLPSVLGITSVTMAVGHETRLMLGSFSRTISPTRVFSISFTSLSFSIRITSSSTYIGPK</sequence>
<evidence type="ECO:0000313" key="1">
    <source>
        <dbReference type="EMBL" id="KAK4007703.1"/>
    </source>
</evidence>
<evidence type="ECO:0000313" key="2">
    <source>
        <dbReference type="Proteomes" id="UP001234178"/>
    </source>
</evidence>
<dbReference type="EMBL" id="JAOYFB010000002">
    <property type="protein sequence ID" value="KAK4007703.1"/>
    <property type="molecule type" value="Genomic_DNA"/>
</dbReference>
<protein>
    <submittedName>
        <fullName evidence="1">Uncharacterized protein</fullName>
    </submittedName>
</protein>
<organism evidence="1 2">
    <name type="scientific">Daphnia magna</name>
    <dbReference type="NCBI Taxonomy" id="35525"/>
    <lineage>
        <taxon>Eukaryota</taxon>
        <taxon>Metazoa</taxon>
        <taxon>Ecdysozoa</taxon>
        <taxon>Arthropoda</taxon>
        <taxon>Crustacea</taxon>
        <taxon>Branchiopoda</taxon>
        <taxon>Diplostraca</taxon>
        <taxon>Cladocera</taxon>
        <taxon>Anomopoda</taxon>
        <taxon>Daphniidae</taxon>
        <taxon>Daphnia</taxon>
    </lineage>
</organism>
<dbReference type="Proteomes" id="UP001234178">
    <property type="component" value="Unassembled WGS sequence"/>
</dbReference>